<feature type="compositionally biased region" description="Basic and acidic residues" evidence="2">
    <location>
        <begin position="48"/>
        <end position="63"/>
    </location>
</feature>
<proteinExistence type="predicted"/>
<dbReference type="STRING" id="181874.A0A409VBC6"/>
<dbReference type="InterPro" id="IPR001936">
    <property type="entry name" value="RasGAP_dom"/>
</dbReference>
<dbReference type="InterPro" id="IPR008936">
    <property type="entry name" value="Rho_GTPase_activation_prot"/>
</dbReference>
<comment type="caution">
    <text evidence="5">The sequence shown here is derived from an EMBL/GenBank/DDBJ whole genome shotgun (WGS) entry which is preliminary data.</text>
</comment>
<dbReference type="Gene3D" id="2.60.40.150">
    <property type="entry name" value="C2 domain"/>
    <property type="match status" value="1"/>
</dbReference>
<reference evidence="5 6" key="1">
    <citation type="journal article" date="2018" name="Evol. Lett.">
        <title>Horizontal gene cluster transfer increased hallucinogenic mushroom diversity.</title>
        <authorList>
            <person name="Reynolds H.T."/>
            <person name="Vijayakumar V."/>
            <person name="Gluck-Thaler E."/>
            <person name="Korotkin H.B."/>
            <person name="Matheny P.B."/>
            <person name="Slot J.C."/>
        </authorList>
    </citation>
    <scope>NUCLEOTIDE SEQUENCE [LARGE SCALE GENOMIC DNA]</scope>
    <source>
        <strain evidence="5 6">2629</strain>
    </source>
</reference>
<sequence>MAERWPNDLANPGASGSREFLVNVEVYISNASGISLRKPATVKGKKGDKRDSGGDDGRFKEKSGSSWPSSLQRHITSAGHWRPATCKLTEDGERCMLNVYVDDSILYQTIYIHLLNQTDIRPADTSLFYRKDCIGIFAIGGQRWNSSNAQEPLYLQFPNSDVSCTWQALLKSYAIPEIYGRWWFPLEGGSYRMWRQVELTVLQGRNMGSTKHDLSVHGHDNEDGMDADISCEIHLNDILCSRTTVKKGPSPPDWHESFTFSGLPPFENLEVVVWRDKKPGKPSILGTTRIALGNFRRGDDVEGWFPILQPATIGAEMQMGELRLKIRVDEEIILPYSSYNKLLSTCNSRNFLDWMADLEGRLKIKSISSHLMSIAIARNVVVEQIQEYASQEVENSSAPHQTLFRGNTTLTKVIELCMTWYGRSFLEASIGTVLRRLCHEKIAIEVDPVRGGKHIKEKEVERNVEQLIHWCQEFWKQIYSVRAECPNEMRILFKTIRKLVEQKYKSEPKDHNDGNNNLPWQSVSAFCFLRFIVPAILHPHLFGLYPGLPSPPIQRSLTLIAKVIQSLANLNTTPQKETFMRGVQDFLRDSMPAMIDYITIVSTPISEAPTSHMADEKTRHDRLHVVNALRQRTRNMNVLDREAVPILPHLLDIPRHLAIITSAVIRSSRDLGVRPRTGETIDAYLDEFCARCYEVEEEALNRVSQLASKVSAEGRRPSLMNGSKSRALRPQRSIDELPRSPYSNVTSAVVSAGASRQTKLPRPSTAPSPSESNSPLHRHPFPVSDTSTTGSKALIKGSPTDDPRMRVSHNQRHIHTKAPSTDSVPSSSAPVRPPGADHTTDAHEDPTKKKKGLLRMLRR</sequence>
<keyword evidence="1" id="KW-0343">GTPase activation</keyword>
<dbReference type="PANTHER" id="PTHR10194:SF60">
    <property type="entry name" value="RAS GTPASE-ACTIVATING PROTEIN RASKOL"/>
    <property type="match status" value="1"/>
</dbReference>
<evidence type="ECO:0000256" key="2">
    <source>
        <dbReference type="SAM" id="MobiDB-lite"/>
    </source>
</evidence>
<accession>A0A409VBC6</accession>
<dbReference type="PROSITE" id="PS50018">
    <property type="entry name" value="RAS_GTPASE_ACTIV_2"/>
    <property type="match status" value="1"/>
</dbReference>
<evidence type="ECO:0000259" key="3">
    <source>
        <dbReference type="PROSITE" id="PS50004"/>
    </source>
</evidence>
<organism evidence="5 6">
    <name type="scientific">Panaeolus cyanescens</name>
    <dbReference type="NCBI Taxonomy" id="181874"/>
    <lineage>
        <taxon>Eukaryota</taxon>
        <taxon>Fungi</taxon>
        <taxon>Dikarya</taxon>
        <taxon>Basidiomycota</taxon>
        <taxon>Agaricomycotina</taxon>
        <taxon>Agaricomycetes</taxon>
        <taxon>Agaricomycetidae</taxon>
        <taxon>Agaricales</taxon>
        <taxon>Agaricineae</taxon>
        <taxon>Galeropsidaceae</taxon>
        <taxon>Panaeolus</taxon>
    </lineage>
</organism>
<dbReference type="InterPro" id="IPR039360">
    <property type="entry name" value="Ras_GTPase"/>
</dbReference>
<feature type="compositionally biased region" description="Basic residues" evidence="2">
    <location>
        <begin position="806"/>
        <end position="816"/>
    </location>
</feature>
<gene>
    <name evidence="5" type="ORF">CVT24_008402</name>
</gene>
<dbReference type="InterPro" id="IPR035892">
    <property type="entry name" value="C2_domain_sf"/>
</dbReference>
<dbReference type="Proteomes" id="UP000284842">
    <property type="component" value="Unassembled WGS sequence"/>
</dbReference>
<feature type="region of interest" description="Disordered" evidence="2">
    <location>
        <begin position="706"/>
        <end position="859"/>
    </location>
</feature>
<dbReference type="GO" id="GO:0005096">
    <property type="term" value="F:GTPase activator activity"/>
    <property type="evidence" value="ECO:0007669"/>
    <property type="project" value="UniProtKB-KW"/>
</dbReference>
<dbReference type="OrthoDB" id="775356at2759"/>
<feature type="domain" description="C2" evidence="3">
    <location>
        <begin position="178"/>
        <end position="305"/>
    </location>
</feature>
<feature type="compositionally biased region" description="Polar residues" evidence="2">
    <location>
        <begin position="741"/>
        <end position="758"/>
    </location>
</feature>
<dbReference type="SMART" id="SM00323">
    <property type="entry name" value="RasGAP"/>
    <property type="match status" value="1"/>
</dbReference>
<feature type="compositionally biased region" description="Basic residues" evidence="2">
    <location>
        <begin position="848"/>
        <end position="859"/>
    </location>
</feature>
<feature type="compositionally biased region" description="Basic and acidic residues" evidence="2">
    <location>
        <begin position="838"/>
        <end position="847"/>
    </location>
</feature>
<dbReference type="InParanoid" id="A0A409VBC6"/>
<feature type="region of interest" description="Disordered" evidence="2">
    <location>
        <begin position="39"/>
        <end position="71"/>
    </location>
</feature>
<dbReference type="EMBL" id="NHTK01006088">
    <property type="protein sequence ID" value="PPQ64264.1"/>
    <property type="molecule type" value="Genomic_DNA"/>
</dbReference>
<dbReference type="SMART" id="SM00239">
    <property type="entry name" value="C2"/>
    <property type="match status" value="1"/>
</dbReference>
<feature type="domain" description="Ras-GAP" evidence="4">
    <location>
        <begin position="363"/>
        <end position="569"/>
    </location>
</feature>
<evidence type="ECO:0000256" key="1">
    <source>
        <dbReference type="ARBA" id="ARBA00022468"/>
    </source>
</evidence>
<dbReference type="SUPFAM" id="SSF48350">
    <property type="entry name" value="GTPase activation domain, GAP"/>
    <property type="match status" value="1"/>
</dbReference>
<evidence type="ECO:0000259" key="4">
    <source>
        <dbReference type="PROSITE" id="PS50018"/>
    </source>
</evidence>
<dbReference type="CDD" id="cd05137">
    <property type="entry name" value="RasGAP_CLA2_BUD2"/>
    <property type="match status" value="1"/>
</dbReference>
<name>A0A409VBC6_9AGAR</name>
<dbReference type="AlphaFoldDB" id="A0A409VBC6"/>
<dbReference type="Gene3D" id="1.10.506.10">
    <property type="entry name" value="GTPase Activation - p120gap, domain 1"/>
    <property type="match status" value="1"/>
</dbReference>
<protein>
    <submittedName>
        <fullName evidence="5">Uncharacterized protein</fullName>
    </submittedName>
</protein>
<dbReference type="PROSITE" id="PS50004">
    <property type="entry name" value="C2"/>
    <property type="match status" value="1"/>
</dbReference>
<dbReference type="PANTHER" id="PTHR10194">
    <property type="entry name" value="RAS GTPASE-ACTIVATING PROTEINS"/>
    <property type="match status" value="1"/>
</dbReference>
<evidence type="ECO:0000313" key="6">
    <source>
        <dbReference type="Proteomes" id="UP000284842"/>
    </source>
</evidence>
<dbReference type="SUPFAM" id="SSF49562">
    <property type="entry name" value="C2 domain (Calcium/lipid-binding domain, CaLB)"/>
    <property type="match status" value="1"/>
</dbReference>
<dbReference type="InterPro" id="IPR000008">
    <property type="entry name" value="C2_dom"/>
</dbReference>
<dbReference type="Pfam" id="PF00616">
    <property type="entry name" value="RasGAP"/>
    <property type="match status" value="1"/>
</dbReference>
<feature type="compositionally biased region" description="Polar residues" evidence="2">
    <location>
        <begin position="765"/>
        <end position="775"/>
    </location>
</feature>
<dbReference type="Pfam" id="PF00168">
    <property type="entry name" value="C2"/>
    <property type="match status" value="1"/>
</dbReference>
<keyword evidence="6" id="KW-1185">Reference proteome</keyword>
<evidence type="ECO:0000313" key="5">
    <source>
        <dbReference type="EMBL" id="PPQ64264.1"/>
    </source>
</evidence>